<dbReference type="EMBL" id="CP126209">
    <property type="protein sequence ID" value="WIA10183.1"/>
    <property type="molecule type" value="Genomic_DNA"/>
</dbReference>
<feature type="active site" description="Charge relay system" evidence="5">
    <location>
        <position position="258"/>
    </location>
</feature>
<name>A0ABY8TM44_TETOB</name>
<dbReference type="Proteomes" id="UP001244341">
    <property type="component" value="Chromosome 2b"/>
</dbReference>
<organism evidence="9 10">
    <name type="scientific">Tetradesmus obliquus</name>
    <name type="common">Green alga</name>
    <name type="synonym">Acutodesmus obliquus</name>
    <dbReference type="NCBI Taxonomy" id="3088"/>
    <lineage>
        <taxon>Eukaryota</taxon>
        <taxon>Viridiplantae</taxon>
        <taxon>Chlorophyta</taxon>
        <taxon>core chlorophytes</taxon>
        <taxon>Chlorophyceae</taxon>
        <taxon>CS clade</taxon>
        <taxon>Sphaeropleales</taxon>
        <taxon>Scenedesmaceae</taxon>
        <taxon>Tetradesmus</taxon>
    </lineage>
</organism>
<dbReference type="Gene3D" id="3.40.50.200">
    <property type="entry name" value="Peptidase S8/S53 domain"/>
    <property type="match status" value="2"/>
</dbReference>
<dbReference type="Pfam" id="PF17963">
    <property type="entry name" value="Big_9"/>
    <property type="match status" value="1"/>
</dbReference>
<dbReference type="CDD" id="cd00538">
    <property type="entry name" value="PA"/>
    <property type="match status" value="1"/>
</dbReference>
<reference evidence="9 10" key="1">
    <citation type="submission" date="2023-05" db="EMBL/GenBank/DDBJ databases">
        <title>A 100% complete, gapless, phased diploid assembly of the Scenedesmus obliquus UTEX 3031 genome.</title>
        <authorList>
            <person name="Biondi T.C."/>
            <person name="Hanschen E.R."/>
            <person name="Kwon T."/>
            <person name="Eng W."/>
            <person name="Kruse C.P.S."/>
            <person name="Koehler S.I."/>
            <person name="Kunde Y."/>
            <person name="Gleasner C.D."/>
            <person name="You Mak K.T."/>
            <person name="Polle J."/>
            <person name="Hovde B.T."/>
            <person name="Starkenburg S.R."/>
        </authorList>
    </citation>
    <scope>NUCLEOTIDE SEQUENCE [LARGE SCALE GENOMIC DNA]</scope>
    <source>
        <strain evidence="9 10">DOE0152z</strain>
    </source>
</reference>
<dbReference type="PRINTS" id="PR00723">
    <property type="entry name" value="SUBTILISIN"/>
</dbReference>
<evidence type="ECO:0000256" key="7">
    <source>
        <dbReference type="SAM" id="SignalP"/>
    </source>
</evidence>
<feature type="signal peptide" evidence="7">
    <location>
        <begin position="1"/>
        <end position="23"/>
    </location>
</feature>
<keyword evidence="2 5" id="KW-0645">Protease</keyword>
<evidence type="ECO:0000313" key="10">
    <source>
        <dbReference type="Proteomes" id="UP001244341"/>
    </source>
</evidence>
<feature type="chain" id="PRO_5047391722" description="Peptidase S8/S53 domain-containing protein" evidence="7">
    <location>
        <begin position="24"/>
        <end position="969"/>
    </location>
</feature>
<keyword evidence="7" id="KW-0732">Signal</keyword>
<dbReference type="InterPro" id="IPR015500">
    <property type="entry name" value="Peptidase_S8_subtilisin-rel"/>
</dbReference>
<dbReference type="InterPro" id="IPR050131">
    <property type="entry name" value="Peptidase_S8_subtilisin-like"/>
</dbReference>
<evidence type="ECO:0000259" key="8">
    <source>
        <dbReference type="Pfam" id="PF00082"/>
    </source>
</evidence>
<evidence type="ECO:0000256" key="1">
    <source>
        <dbReference type="ARBA" id="ARBA00011073"/>
    </source>
</evidence>
<dbReference type="SUPFAM" id="SSF82895">
    <property type="entry name" value="TSP-1 type 1 repeat"/>
    <property type="match status" value="1"/>
</dbReference>
<dbReference type="InterPro" id="IPR000884">
    <property type="entry name" value="TSP1_rpt"/>
</dbReference>
<keyword evidence="10" id="KW-1185">Reference proteome</keyword>
<evidence type="ECO:0000256" key="5">
    <source>
        <dbReference type="PROSITE-ProRule" id="PRU01240"/>
    </source>
</evidence>
<dbReference type="PROSITE" id="PS50092">
    <property type="entry name" value="TSP1"/>
    <property type="match status" value="1"/>
</dbReference>
<evidence type="ECO:0000313" key="9">
    <source>
        <dbReference type="EMBL" id="WIA10183.1"/>
    </source>
</evidence>
<feature type="domain" description="Peptidase S8/S53" evidence="8">
    <location>
        <begin position="207"/>
        <end position="403"/>
    </location>
</feature>
<dbReference type="InterPro" id="IPR036383">
    <property type="entry name" value="TSP1_rpt_sf"/>
</dbReference>
<keyword evidence="4 5" id="KW-0720">Serine protease</keyword>
<dbReference type="InterPro" id="IPR036852">
    <property type="entry name" value="Peptidase_S8/S53_dom_sf"/>
</dbReference>
<dbReference type="PANTHER" id="PTHR43806">
    <property type="entry name" value="PEPTIDASE S8"/>
    <property type="match status" value="1"/>
</dbReference>
<feature type="domain" description="Peptidase S8/S53" evidence="8">
    <location>
        <begin position="563"/>
        <end position="630"/>
    </location>
</feature>
<dbReference type="InterPro" id="IPR023828">
    <property type="entry name" value="Peptidase_S8_Ser-AS"/>
</dbReference>
<dbReference type="PROSITE" id="PS51892">
    <property type="entry name" value="SUBTILASE"/>
    <property type="match status" value="1"/>
</dbReference>
<evidence type="ECO:0000256" key="6">
    <source>
        <dbReference type="SAM" id="MobiDB-lite"/>
    </source>
</evidence>
<dbReference type="SUPFAM" id="SSF52743">
    <property type="entry name" value="Subtilisin-like"/>
    <property type="match status" value="1"/>
</dbReference>
<feature type="compositionally biased region" description="Low complexity" evidence="6">
    <location>
        <begin position="747"/>
        <end position="764"/>
    </location>
</feature>
<feature type="region of interest" description="Disordered" evidence="6">
    <location>
        <begin position="136"/>
        <end position="162"/>
    </location>
</feature>
<dbReference type="Gene3D" id="2.20.100.10">
    <property type="entry name" value="Thrombospondin type-1 (TSP1) repeat"/>
    <property type="match status" value="1"/>
</dbReference>
<dbReference type="PANTHER" id="PTHR43806:SF11">
    <property type="entry name" value="CEREVISIN-RELATED"/>
    <property type="match status" value="1"/>
</dbReference>
<evidence type="ECO:0000256" key="2">
    <source>
        <dbReference type="ARBA" id="ARBA00022670"/>
    </source>
</evidence>
<evidence type="ECO:0000256" key="4">
    <source>
        <dbReference type="ARBA" id="ARBA00022825"/>
    </source>
</evidence>
<protein>
    <recommendedName>
        <fullName evidence="8">Peptidase S8/S53 domain-containing protein</fullName>
    </recommendedName>
</protein>
<feature type="region of interest" description="Disordered" evidence="6">
    <location>
        <begin position="731"/>
        <end position="770"/>
    </location>
</feature>
<evidence type="ECO:0000256" key="3">
    <source>
        <dbReference type="ARBA" id="ARBA00022801"/>
    </source>
</evidence>
<dbReference type="PROSITE" id="PS00138">
    <property type="entry name" value="SUBTILASE_SER"/>
    <property type="match status" value="1"/>
</dbReference>
<keyword evidence="3 5" id="KW-0378">Hydrolase</keyword>
<dbReference type="Pfam" id="PF00082">
    <property type="entry name" value="Peptidase_S8"/>
    <property type="match status" value="2"/>
</dbReference>
<gene>
    <name evidence="9" type="ORF">OEZ85_010386</name>
</gene>
<accession>A0ABY8TM44</accession>
<comment type="similarity">
    <text evidence="1 5">Belongs to the peptidase S8 family.</text>
</comment>
<dbReference type="InterPro" id="IPR000209">
    <property type="entry name" value="Peptidase_S8/S53_dom"/>
</dbReference>
<feature type="active site" description="Charge relay system" evidence="5">
    <location>
        <position position="215"/>
    </location>
</feature>
<proteinExistence type="inferred from homology"/>
<feature type="active site" description="Charge relay system" evidence="5">
    <location>
        <position position="582"/>
    </location>
</feature>
<sequence>MRAQRLLAVLAVGTLLLLQHCEAARSVSGVSFVVKVAKEQAKQVEASYTQQGYHVEHNEQFGFLVVSELDSTAKAAAAAAAAAADGPLPSSNASIHTPGWLRNIDNLSSSSSSSSSNEELLSRSFASNGWQKSANSTASASSAMQRDLPSYGGGSMEPSTADGAPAAAAAAVSDYQAGRAAEGTPYGVSLVEADTPTMLYISKSHKDNVLFCVIDTGLDRANPEFDLTTTSGCMPGAVRTDGTVHACRYNWFEDHDSHGTHTSGSIAARRNGQGIVGVSAEGANMYHYNIFGPQETFSLTDSITAIGDCIRELDSRKGSSGNRAMKLVVSMSFGGNSSVSVMGDVFKAIAAERADVLLVASAGNTGDGSVSYPAGYPEVVSVGAVAWDELVTDFSSFNSDVEWAGPGLGVLSTVPVWAAPNSSYNMVGQLTVNPADAISPQLLSKPPMVVMGGSARGIITTGMYDCGLANQTCFGAEGRICLIQRGGGVTFCNKVLNCMAGGGLAAVIYGSEADSECQMLFASLSCSAQAATGSQGGWPIVLTAARAQGKALRDALASNPGMLVTLDAGSGTAALELLSGTSMSTPIAAGVAGLVWSAHTNCSAADLRAAITATAKDAGAPGRDVYYGNGIVKALAAHTYLAANPCTPPPPPAPVDCVGGWEWGECSQSCGGGVATAWFTVSTPASNGGKPCEAEPNAMKSKTCNAQSCGQAVDDYVTAVSGQWTPIDVSANDKGDIIDISGPSTPQRGSARLSSSRAATQQSQPQPPGEIMYKAPAGWTGLDVFQYSAFTSDGKQTQATVSVRVVAGSCAGHRCIAGSCVEGQCKCSPATGLTPTFVKNPDRSAAATTPMVPACRYRMVNPVAPFNLEAVRAAKGTKVAIAFALSSSQQCFKGQVVSRVSFAKARGCGTYAAAGAWLAAAPRRVRAGLSSCSQGQFSHVFWAPAAAGCYNMSVELADGSKVTTKLRAV</sequence>